<dbReference type="RefSeq" id="WP_286305217.1">
    <property type="nucleotide sequence ID" value="NZ_AP027741.1"/>
</dbReference>
<evidence type="ECO:0000313" key="1">
    <source>
        <dbReference type="EMBL" id="GAA0215006.1"/>
    </source>
</evidence>
<gene>
    <name evidence="1" type="ORF">GCM10008964_03250</name>
</gene>
<evidence type="ECO:0000313" key="2">
    <source>
        <dbReference type="Proteomes" id="UP001501476"/>
    </source>
</evidence>
<accession>A0ABP3CTG6</accession>
<keyword evidence="2" id="KW-1185">Reference proteome</keyword>
<sequence length="48" mass="5677">MDANDNLSYYHLLMRNCKVEEFIFEKQALMRENGSFVVDDDTETLESD</sequence>
<dbReference type="EMBL" id="BAAADG010000001">
    <property type="protein sequence ID" value="GAA0215006.1"/>
    <property type="molecule type" value="Genomic_DNA"/>
</dbReference>
<dbReference type="Proteomes" id="UP001501476">
    <property type="component" value="Unassembled WGS sequence"/>
</dbReference>
<comment type="caution">
    <text evidence="1">The sequence shown here is derived from an EMBL/GenBank/DDBJ whole genome shotgun (WGS) entry which is preliminary data.</text>
</comment>
<organism evidence="1 2">
    <name type="scientific">Methylophaga marina</name>
    <dbReference type="NCBI Taxonomy" id="45495"/>
    <lineage>
        <taxon>Bacteria</taxon>
        <taxon>Pseudomonadati</taxon>
        <taxon>Pseudomonadota</taxon>
        <taxon>Gammaproteobacteria</taxon>
        <taxon>Thiotrichales</taxon>
        <taxon>Piscirickettsiaceae</taxon>
        <taxon>Methylophaga</taxon>
    </lineage>
</organism>
<protein>
    <submittedName>
        <fullName evidence="1">Uncharacterized protein</fullName>
    </submittedName>
</protein>
<proteinExistence type="predicted"/>
<name>A0ABP3CTG6_9GAMM</name>
<reference evidence="2" key="1">
    <citation type="journal article" date="2019" name="Int. J. Syst. Evol. Microbiol.">
        <title>The Global Catalogue of Microorganisms (GCM) 10K type strain sequencing project: providing services to taxonomists for standard genome sequencing and annotation.</title>
        <authorList>
            <consortium name="The Broad Institute Genomics Platform"/>
            <consortium name="The Broad Institute Genome Sequencing Center for Infectious Disease"/>
            <person name="Wu L."/>
            <person name="Ma J."/>
        </authorList>
    </citation>
    <scope>NUCLEOTIDE SEQUENCE [LARGE SCALE GENOMIC DNA]</scope>
    <source>
        <strain evidence="2">JCM 6886</strain>
    </source>
</reference>